<comment type="caution">
    <text evidence="1">The sequence shown here is derived from an EMBL/GenBank/DDBJ whole genome shotgun (WGS) entry which is preliminary data.</text>
</comment>
<proteinExistence type="predicted"/>
<evidence type="ECO:0000313" key="1">
    <source>
        <dbReference type="EMBL" id="RGX95101.1"/>
    </source>
</evidence>
<sequence length="63" mass="7269">MAINDYSATVLTEEQREQLLALSDDLPGLLERLDARKHVRDKENNLTEVLSEYFLKSYLSSIL</sequence>
<reference evidence="1 2" key="1">
    <citation type="submission" date="2018-08" db="EMBL/GenBank/DDBJ databases">
        <title>A genome reference for cultivated species of the human gut microbiota.</title>
        <authorList>
            <person name="Zou Y."/>
            <person name="Xue W."/>
            <person name="Luo G."/>
        </authorList>
    </citation>
    <scope>NUCLEOTIDE SEQUENCE [LARGE SCALE GENOMIC DNA]</scope>
    <source>
        <strain evidence="1 2">OF03-3</strain>
    </source>
</reference>
<evidence type="ECO:0000313" key="2">
    <source>
        <dbReference type="Proteomes" id="UP000285604"/>
    </source>
</evidence>
<protein>
    <submittedName>
        <fullName evidence="1">Uncharacterized protein</fullName>
    </submittedName>
</protein>
<dbReference type="EMBL" id="QSCI01000029">
    <property type="protein sequence ID" value="RGX95101.1"/>
    <property type="molecule type" value="Genomic_DNA"/>
</dbReference>
<accession>A0AA92WE30</accession>
<name>A0AA92WE30_9BACT</name>
<organism evidence="1 2">
    <name type="scientific">Segatella copri</name>
    <dbReference type="NCBI Taxonomy" id="165179"/>
    <lineage>
        <taxon>Bacteria</taxon>
        <taxon>Pseudomonadati</taxon>
        <taxon>Bacteroidota</taxon>
        <taxon>Bacteroidia</taxon>
        <taxon>Bacteroidales</taxon>
        <taxon>Prevotellaceae</taxon>
        <taxon>Segatella</taxon>
    </lineage>
</organism>
<gene>
    <name evidence="1" type="ORF">DXA63_08025</name>
</gene>
<dbReference type="Proteomes" id="UP000285604">
    <property type="component" value="Unassembled WGS sequence"/>
</dbReference>
<dbReference type="AlphaFoldDB" id="A0AA92WE30"/>